<feature type="domain" description="Arginine repressor DNA-binding" evidence="7">
    <location>
        <begin position="3"/>
        <end position="69"/>
    </location>
</feature>
<evidence type="ECO:0000313" key="9">
    <source>
        <dbReference type="EMBL" id="CAB4887079.1"/>
    </source>
</evidence>
<dbReference type="AlphaFoldDB" id="A0A6J7F4H2"/>
<reference evidence="9" key="1">
    <citation type="submission" date="2020-05" db="EMBL/GenBank/DDBJ databases">
        <authorList>
            <person name="Chiriac C."/>
            <person name="Salcher M."/>
            <person name="Ghai R."/>
            <person name="Kavagutti S V."/>
        </authorList>
    </citation>
    <scope>NUCLEOTIDE SEQUENCE</scope>
</reference>
<dbReference type="PANTHER" id="PTHR34471">
    <property type="entry name" value="ARGININE REPRESSOR"/>
    <property type="match status" value="1"/>
</dbReference>
<dbReference type="Gene3D" id="1.10.10.10">
    <property type="entry name" value="Winged helix-like DNA-binding domain superfamily/Winged helix DNA-binding domain"/>
    <property type="match status" value="1"/>
</dbReference>
<dbReference type="PANTHER" id="PTHR34471:SF1">
    <property type="entry name" value="ARGININE REPRESSOR"/>
    <property type="match status" value="1"/>
</dbReference>
<evidence type="ECO:0000256" key="4">
    <source>
        <dbReference type="ARBA" id="ARBA00023015"/>
    </source>
</evidence>
<evidence type="ECO:0000256" key="5">
    <source>
        <dbReference type="ARBA" id="ARBA00023125"/>
    </source>
</evidence>
<dbReference type="GO" id="GO:0005737">
    <property type="term" value="C:cytoplasm"/>
    <property type="evidence" value="ECO:0007669"/>
    <property type="project" value="UniProtKB-SubCell"/>
</dbReference>
<dbReference type="NCBIfam" id="TIGR01529">
    <property type="entry name" value="argR_whole"/>
    <property type="match status" value="1"/>
</dbReference>
<evidence type="ECO:0000259" key="8">
    <source>
        <dbReference type="Pfam" id="PF02863"/>
    </source>
</evidence>
<dbReference type="GO" id="GO:0051259">
    <property type="term" value="P:protein complex oligomerization"/>
    <property type="evidence" value="ECO:0007669"/>
    <property type="project" value="InterPro"/>
</dbReference>
<dbReference type="SUPFAM" id="SSF46785">
    <property type="entry name" value="Winged helix' DNA-binding domain"/>
    <property type="match status" value="1"/>
</dbReference>
<dbReference type="SUPFAM" id="SSF55252">
    <property type="entry name" value="C-terminal domain of arginine repressor"/>
    <property type="match status" value="1"/>
</dbReference>
<keyword evidence="5" id="KW-0238">DNA-binding</keyword>
<dbReference type="InterPro" id="IPR001669">
    <property type="entry name" value="Arg_repress"/>
</dbReference>
<dbReference type="GO" id="GO:0003677">
    <property type="term" value="F:DNA binding"/>
    <property type="evidence" value="ECO:0007669"/>
    <property type="project" value="UniProtKB-KW"/>
</dbReference>
<name>A0A6J7F4H2_9ZZZZ</name>
<gene>
    <name evidence="9" type="ORF">UFOPK3376_02453</name>
</gene>
<dbReference type="GO" id="GO:0034618">
    <property type="term" value="F:arginine binding"/>
    <property type="evidence" value="ECO:0007669"/>
    <property type="project" value="InterPro"/>
</dbReference>
<keyword evidence="3" id="KW-0963">Cytoplasm</keyword>
<dbReference type="Gene3D" id="3.30.1360.40">
    <property type="match status" value="1"/>
</dbReference>
<dbReference type="Pfam" id="PF01316">
    <property type="entry name" value="Arg_repressor"/>
    <property type="match status" value="1"/>
</dbReference>
<sequence>MTTKVQRQQTISRLIGKHPVTSQPQLLELLAVEGIAATQATVSRDLEDLGAVKVRVPGGDTVYAIPEYEPARIAPEDQLRRVMGEWVAEVRHAYHNVVIRTPPGCAHVVASALDRSGIKGVLGTVAGDDTLLVIADETTTGAKLAAKLRDLAGVDGAR</sequence>
<dbReference type="PRINTS" id="PR01467">
    <property type="entry name" value="ARGREPRESSOR"/>
</dbReference>
<protein>
    <submittedName>
        <fullName evidence="9">Unannotated protein</fullName>
    </submittedName>
</protein>
<dbReference type="GO" id="GO:0006525">
    <property type="term" value="P:arginine metabolic process"/>
    <property type="evidence" value="ECO:0007669"/>
    <property type="project" value="InterPro"/>
</dbReference>
<accession>A0A6J7F4H2</accession>
<keyword evidence="4" id="KW-0805">Transcription regulation</keyword>
<dbReference type="HAMAP" id="MF_00173">
    <property type="entry name" value="Arg_repressor"/>
    <property type="match status" value="1"/>
</dbReference>
<evidence type="ECO:0000259" key="7">
    <source>
        <dbReference type="Pfam" id="PF01316"/>
    </source>
</evidence>
<dbReference type="InterPro" id="IPR020899">
    <property type="entry name" value="Arg_repress_C"/>
</dbReference>
<organism evidence="9">
    <name type="scientific">freshwater metagenome</name>
    <dbReference type="NCBI Taxonomy" id="449393"/>
    <lineage>
        <taxon>unclassified sequences</taxon>
        <taxon>metagenomes</taxon>
        <taxon>ecological metagenomes</taxon>
    </lineage>
</organism>
<comment type="subcellular location">
    <subcellularLocation>
        <location evidence="1">Cytoplasm</location>
    </subcellularLocation>
</comment>
<dbReference type="InterPro" id="IPR036388">
    <property type="entry name" value="WH-like_DNA-bd_sf"/>
</dbReference>
<keyword evidence="6" id="KW-0804">Transcription</keyword>
<dbReference type="GO" id="GO:0003700">
    <property type="term" value="F:DNA-binding transcription factor activity"/>
    <property type="evidence" value="ECO:0007669"/>
    <property type="project" value="InterPro"/>
</dbReference>
<comment type="similarity">
    <text evidence="2">Belongs to the ArgR family.</text>
</comment>
<dbReference type="InterPro" id="IPR036251">
    <property type="entry name" value="Arg_repress_C_sf"/>
</dbReference>
<dbReference type="InterPro" id="IPR020900">
    <property type="entry name" value="Arg_repress_DNA-bd"/>
</dbReference>
<dbReference type="InterPro" id="IPR036390">
    <property type="entry name" value="WH_DNA-bd_sf"/>
</dbReference>
<dbReference type="EMBL" id="CAFBLP010000079">
    <property type="protein sequence ID" value="CAB4887079.1"/>
    <property type="molecule type" value="Genomic_DNA"/>
</dbReference>
<evidence type="ECO:0000256" key="6">
    <source>
        <dbReference type="ARBA" id="ARBA00023163"/>
    </source>
</evidence>
<dbReference type="Pfam" id="PF02863">
    <property type="entry name" value="Arg_repressor_C"/>
    <property type="match status" value="1"/>
</dbReference>
<proteinExistence type="inferred from homology"/>
<evidence type="ECO:0000256" key="3">
    <source>
        <dbReference type="ARBA" id="ARBA00022490"/>
    </source>
</evidence>
<feature type="domain" description="Arginine repressor C-terminal" evidence="8">
    <location>
        <begin position="85"/>
        <end position="149"/>
    </location>
</feature>
<evidence type="ECO:0000256" key="1">
    <source>
        <dbReference type="ARBA" id="ARBA00004496"/>
    </source>
</evidence>
<evidence type="ECO:0000256" key="2">
    <source>
        <dbReference type="ARBA" id="ARBA00008316"/>
    </source>
</evidence>